<dbReference type="AlphaFoldDB" id="A0A7J6VVM5"/>
<keyword evidence="2" id="KW-1185">Reference proteome</keyword>
<comment type="caution">
    <text evidence="1">The sequence shown here is derived from an EMBL/GenBank/DDBJ whole genome shotgun (WGS) entry which is preliminary data.</text>
</comment>
<gene>
    <name evidence="1" type="ORF">FRX31_021257</name>
</gene>
<reference evidence="1 2" key="1">
    <citation type="submission" date="2020-06" db="EMBL/GenBank/DDBJ databases">
        <title>Transcriptomic and genomic resources for Thalictrum thalictroides and T. hernandezii: Facilitating candidate gene discovery in an emerging model plant lineage.</title>
        <authorList>
            <person name="Arias T."/>
            <person name="Riano-Pachon D.M."/>
            <person name="Di Stilio V.S."/>
        </authorList>
    </citation>
    <scope>NUCLEOTIDE SEQUENCE [LARGE SCALE GENOMIC DNA]</scope>
    <source>
        <strain evidence="2">cv. WT478/WT964</strain>
        <tissue evidence="1">Leaves</tissue>
    </source>
</reference>
<proteinExistence type="predicted"/>
<name>A0A7J6VVM5_THATH</name>
<evidence type="ECO:0000313" key="2">
    <source>
        <dbReference type="Proteomes" id="UP000554482"/>
    </source>
</evidence>
<dbReference type="Proteomes" id="UP000554482">
    <property type="component" value="Unassembled WGS sequence"/>
</dbReference>
<accession>A0A7J6VVM5</accession>
<evidence type="ECO:0000313" key="1">
    <source>
        <dbReference type="EMBL" id="KAF5189154.1"/>
    </source>
</evidence>
<dbReference type="EMBL" id="JABWDY010025866">
    <property type="protein sequence ID" value="KAF5189154.1"/>
    <property type="molecule type" value="Genomic_DNA"/>
</dbReference>
<sequence>MSISLFATVRKSSSKDTMKPKKTTEYTDCNDSSIFFSSYIKKFRLWKSLLCFSGFQTVFVFICEQKVDCLILIIYSSTGGFQACISKDGYTIPWSPMSAICRNPEQMQAAIGTLDGIIDTFYPIPSLAIACSIEVSWKDSYGGCTRQDARATCFSFAHG</sequence>
<protein>
    <submittedName>
        <fullName evidence="1">Uncharacterized protein</fullName>
    </submittedName>
</protein>
<organism evidence="1 2">
    <name type="scientific">Thalictrum thalictroides</name>
    <name type="common">Rue-anemone</name>
    <name type="synonym">Anemone thalictroides</name>
    <dbReference type="NCBI Taxonomy" id="46969"/>
    <lineage>
        <taxon>Eukaryota</taxon>
        <taxon>Viridiplantae</taxon>
        <taxon>Streptophyta</taxon>
        <taxon>Embryophyta</taxon>
        <taxon>Tracheophyta</taxon>
        <taxon>Spermatophyta</taxon>
        <taxon>Magnoliopsida</taxon>
        <taxon>Ranunculales</taxon>
        <taxon>Ranunculaceae</taxon>
        <taxon>Thalictroideae</taxon>
        <taxon>Thalictrum</taxon>
    </lineage>
</organism>